<keyword evidence="3" id="KW-0677">Repeat</keyword>
<comment type="caution">
    <text evidence="10">The sequence shown here is derived from an EMBL/GenBank/DDBJ whole genome shotgun (WGS) entry which is preliminary data.</text>
</comment>
<evidence type="ECO:0000256" key="6">
    <source>
        <dbReference type="ARBA" id="ARBA00023242"/>
    </source>
</evidence>
<dbReference type="GO" id="GO:0005634">
    <property type="term" value="C:nucleus"/>
    <property type="evidence" value="ECO:0007669"/>
    <property type="project" value="UniProtKB-SubCell"/>
</dbReference>
<dbReference type="GO" id="GO:0010468">
    <property type="term" value="P:regulation of gene expression"/>
    <property type="evidence" value="ECO:0007669"/>
    <property type="project" value="TreeGrafter"/>
</dbReference>
<keyword evidence="6" id="KW-0539">Nucleus</keyword>
<feature type="compositionally biased region" description="Low complexity" evidence="8">
    <location>
        <begin position="219"/>
        <end position="232"/>
    </location>
</feature>
<feature type="region of interest" description="Disordered" evidence="8">
    <location>
        <begin position="219"/>
        <end position="243"/>
    </location>
</feature>
<organism evidence="10 11">
    <name type="scientific">Mycena rosella</name>
    <name type="common">Pink bonnet</name>
    <name type="synonym">Agaricus rosellus</name>
    <dbReference type="NCBI Taxonomy" id="1033263"/>
    <lineage>
        <taxon>Eukaryota</taxon>
        <taxon>Fungi</taxon>
        <taxon>Dikarya</taxon>
        <taxon>Basidiomycota</taxon>
        <taxon>Agaricomycotina</taxon>
        <taxon>Agaricomycetes</taxon>
        <taxon>Agaricomycetidae</taxon>
        <taxon>Agaricales</taxon>
        <taxon>Marasmiineae</taxon>
        <taxon>Mycenaceae</taxon>
        <taxon>Mycena</taxon>
    </lineage>
</organism>
<evidence type="ECO:0000256" key="5">
    <source>
        <dbReference type="ARBA" id="ARBA00022833"/>
    </source>
</evidence>
<evidence type="ECO:0000313" key="11">
    <source>
        <dbReference type="Proteomes" id="UP001221757"/>
    </source>
</evidence>
<evidence type="ECO:0000256" key="4">
    <source>
        <dbReference type="ARBA" id="ARBA00022771"/>
    </source>
</evidence>
<keyword evidence="4 7" id="KW-0863">Zinc-finger</keyword>
<dbReference type="InterPro" id="IPR050331">
    <property type="entry name" value="Zinc_finger"/>
</dbReference>
<accession>A0AAD7GX66</accession>
<gene>
    <name evidence="10" type="ORF">B0H17DRAFT_1032348</name>
</gene>
<feature type="region of interest" description="Disordered" evidence="8">
    <location>
        <begin position="35"/>
        <end position="54"/>
    </location>
</feature>
<dbReference type="SUPFAM" id="SSF57667">
    <property type="entry name" value="beta-beta-alpha zinc fingers"/>
    <property type="match status" value="1"/>
</dbReference>
<evidence type="ECO:0000256" key="1">
    <source>
        <dbReference type="ARBA" id="ARBA00004123"/>
    </source>
</evidence>
<dbReference type="Gene3D" id="3.30.160.60">
    <property type="entry name" value="Classic Zinc Finger"/>
    <property type="match status" value="1"/>
</dbReference>
<dbReference type="AlphaFoldDB" id="A0AAD7GX66"/>
<evidence type="ECO:0000259" key="9">
    <source>
        <dbReference type="PROSITE" id="PS50157"/>
    </source>
</evidence>
<feature type="domain" description="C2H2-type" evidence="9">
    <location>
        <begin position="272"/>
        <end position="299"/>
    </location>
</feature>
<sequence length="329" mass="35785">MDGTDHPLVGNGISITPPTPPPNERMRVCDHEWRSPASAFGSPGDSPYSPALTDSPFLNSPMGYTMDSTTVHSPRPELLHLQTGWNAMTLEPNPDTSTVYSAYQYPAFNANGPTPLSPVLDHLPLLGSDSPKPRYRWPENSYDTSPVLAHDLDLSQDSVLLFGPTPLPRFPSDEDHSAFARRMSATSSTHPDMRALMASGPRRHSFNGPQQVRFFLPSESSPSALDTSSSSFPPSPDTSGAASPELVITHPQVASPANVQASNARRKKPGKYHCSHCPSSFTAKHNLKNHLHSHMGIKPHACDACGSRYTTSAVQKRHFKTCQIRLSSS</sequence>
<protein>
    <recommendedName>
        <fullName evidence="9">C2H2-type domain-containing protein</fullName>
    </recommendedName>
</protein>
<evidence type="ECO:0000256" key="3">
    <source>
        <dbReference type="ARBA" id="ARBA00022737"/>
    </source>
</evidence>
<name>A0AAD7GX66_MYCRO</name>
<feature type="region of interest" description="Disordered" evidence="8">
    <location>
        <begin position="1"/>
        <end position="26"/>
    </location>
</feature>
<evidence type="ECO:0000313" key="10">
    <source>
        <dbReference type="EMBL" id="KAJ7707304.1"/>
    </source>
</evidence>
<keyword evidence="2" id="KW-0479">Metal-binding</keyword>
<evidence type="ECO:0000256" key="2">
    <source>
        <dbReference type="ARBA" id="ARBA00022723"/>
    </source>
</evidence>
<dbReference type="InterPro" id="IPR013087">
    <property type="entry name" value="Znf_C2H2_type"/>
</dbReference>
<reference evidence="10" key="1">
    <citation type="submission" date="2023-03" db="EMBL/GenBank/DDBJ databases">
        <title>Massive genome expansion in bonnet fungi (Mycena s.s.) driven by repeated elements and novel gene families across ecological guilds.</title>
        <authorList>
            <consortium name="Lawrence Berkeley National Laboratory"/>
            <person name="Harder C.B."/>
            <person name="Miyauchi S."/>
            <person name="Viragh M."/>
            <person name="Kuo A."/>
            <person name="Thoen E."/>
            <person name="Andreopoulos B."/>
            <person name="Lu D."/>
            <person name="Skrede I."/>
            <person name="Drula E."/>
            <person name="Henrissat B."/>
            <person name="Morin E."/>
            <person name="Kohler A."/>
            <person name="Barry K."/>
            <person name="LaButti K."/>
            <person name="Morin E."/>
            <person name="Salamov A."/>
            <person name="Lipzen A."/>
            <person name="Mereny Z."/>
            <person name="Hegedus B."/>
            <person name="Baldrian P."/>
            <person name="Stursova M."/>
            <person name="Weitz H."/>
            <person name="Taylor A."/>
            <person name="Grigoriev I.V."/>
            <person name="Nagy L.G."/>
            <person name="Martin F."/>
            <person name="Kauserud H."/>
        </authorList>
    </citation>
    <scope>NUCLEOTIDE SEQUENCE</scope>
    <source>
        <strain evidence="10">CBHHK067</strain>
    </source>
</reference>
<dbReference type="PROSITE" id="PS50157">
    <property type="entry name" value="ZINC_FINGER_C2H2_2"/>
    <property type="match status" value="1"/>
</dbReference>
<keyword evidence="11" id="KW-1185">Reference proteome</keyword>
<dbReference type="GO" id="GO:0008270">
    <property type="term" value="F:zinc ion binding"/>
    <property type="evidence" value="ECO:0007669"/>
    <property type="project" value="UniProtKB-KW"/>
</dbReference>
<dbReference type="InterPro" id="IPR036236">
    <property type="entry name" value="Znf_C2H2_sf"/>
</dbReference>
<keyword evidence="5" id="KW-0862">Zinc</keyword>
<dbReference type="Proteomes" id="UP001221757">
    <property type="component" value="Unassembled WGS sequence"/>
</dbReference>
<evidence type="ECO:0000256" key="8">
    <source>
        <dbReference type="SAM" id="MobiDB-lite"/>
    </source>
</evidence>
<evidence type="ECO:0000256" key="7">
    <source>
        <dbReference type="PROSITE-ProRule" id="PRU00042"/>
    </source>
</evidence>
<comment type="subcellular location">
    <subcellularLocation>
        <location evidence="1">Nucleus</location>
    </subcellularLocation>
</comment>
<dbReference type="PANTHER" id="PTHR16515">
    <property type="entry name" value="PR DOMAIN ZINC FINGER PROTEIN"/>
    <property type="match status" value="1"/>
</dbReference>
<dbReference type="PROSITE" id="PS00028">
    <property type="entry name" value="ZINC_FINGER_C2H2_1"/>
    <property type="match status" value="1"/>
</dbReference>
<dbReference type="EMBL" id="JARKIE010000005">
    <property type="protein sequence ID" value="KAJ7707304.1"/>
    <property type="molecule type" value="Genomic_DNA"/>
</dbReference>
<dbReference type="PANTHER" id="PTHR16515:SF66">
    <property type="entry name" value="C2H2-TYPE DOMAIN-CONTAINING PROTEIN"/>
    <property type="match status" value="1"/>
</dbReference>
<proteinExistence type="predicted"/>